<dbReference type="Proteomes" id="UP000789831">
    <property type="component" value="Unassembled WGS sequence"/>
</dbReference>
<gene>
    <name evidence="1" type="ORF">AGERDE_LOCUS13621</name>
</gene>
<name>A0A9N9N5B5_9GLOM</name>
<comment type="caution">
    <text evidence="1">The sequence shown here is derived from an EMBL/GenBank/DDBJ whole genome shotgun (WGS) entry which is preliminary data.</text>
</comment>
<accession>A0A9N9N5B5</accession>
<feature type="non-terminal residue" evidence="1">
    <location>
        <position position="43"/>
    </location>
</feature>
<reference evidence="1" key="1">
    <citation type="submission" date="2021-06" db="EMBL/GenBank/DDBJ databases">
        <authorList>
            <person name="Kallberg Y."/>
            <person name="Tangrot J."/>
            <person name="Rosling A."/>
        </authorList>
    </citation>
    <scope>NUCLEOTIDE SEQUENCE</scope>
    <source>
        <strain evidence="1">MT106</strain>
    </source>
</reference>
<sequence>HLDQNFTVQKPEPSRFNLGFHKPSFLYVLSQQPAILNWMTQKS</sequence>
<organism evidence="1 2">
    <name type="scientific">Ambispora gerdemannii</name>
    <dbReference type="NCBI Taxonomy" id="144530"/>
    <lineage>
        <taxon>Eukaryota</taxon>
        <taxon>Fungi</taxon>
        <taxon>Fungi incertae sedis</taxon>
        <taxon>Mucoromycota</taxon>
        <taxon>Glomeromycotina</taxon>
        <taxon>Glomeromycetes</taxon>
        <taxon>Archaeosporales</taxon>
        <taxon>Ambisporaceae</taxon>
        <taxon>Ambispora</taxon>
    </lineage>
</organism>
<feature type="non-terminal residue" evidence="1">
    <location>
        <position position="1"/>
    </location>
</feature>
<dbReference type="AlphaFoldDB" id="A0A9N9N5B5"/>
<evidence type="ECO:0000313" key="2">
    <source>
        <dbReference type="Proteomes" id="UP000789831"/>
    </source>
</evidence>
<proteinExistence type="predicted"/>
<keyword evidence="2" id="KW-1185">Reference proteome</keyword>
<protein>
    <submittedName>
        <fullName evidence="1">8257_t:CDS:1</fullName>
    </submittedName>
</protein>
<dbReference type="EMBL" id="CAJVPL010018879">
    <property type="protein sequence ID" value="CAG8703345.1"/>
    <property type="molecule type" value="Genomic_DNA"/>
</dbReference>
<evidence type="ECO:0000313" key="1">
    <source>
        <dbReference type="EMBL" id="CAG8703345.1"/>
    </source>
</evidence>